<dbReference type="PANTHER" id="PTHR34145">
    <property type="entry name" value="OS02G0105600 PROTEIN"/>
    <property type="match status" value="1"/>
</dbReference>
<name>A0A8X8WX14_SALSN</name>
<gene>
    <name evidence="3" type="ORF">SASPL_134590</name>
</gene>
<evidence type="ECO:0008006" key="5">
    <source>
        <dbReference type="Google" id="ProtNLM"/>
    </source>
</evidence>
<evidence type="ECO:0000313" key="4">
    <source>
        <dbReference type="Proteomes" id="UP000298416"/>
    </source>
</evidence>
<protein>
    <recommendedName>
        <fullName evidence="5">F-box domain-containing protein</fullName>
    </recommendedName>
</protein>
<organism evidence="3">
    <name type="scientific">Salvia splendens</name>
    <name type="common">Scarlet sage</name>
    <dbReference type="NCBI Taxonomy" id="180675"/>
    <lineage>
        <taxon>Eukaryota</taxon>
        <taxon>Viridiplantae</taxon>
        <taxon>Streptophyta</taxon>
        <taxon>Embryophyta</taxon>
        <taxon>Tracheophyta</taxon>
        <taxon>Spermatophyta</taxon>
        <taxon>Magnoliopsida</taxon>
        <taxon>eudicotyledons</taxon>
        <taxon>Gunneridae</taxon>
        <taxon>Pentapetalae</taxon>
        <taxon>asterids</taxon>
        <taxon>lamiids</taxon>
        <taxon>Lamiales</taxon>
        <taxon>Lamiaceae</taxon>
        <taxon>Nepetoideae</taxon>
        <taxon>Mentheae</taxon>
        <taxon>Salviinae</taxon>
        <taxon>Salvia</taxon>
        <taxon>Salvia subgen. Calosphace</taxon>
        <taxon>core Calosphace</taxon>
    </lineage>
</organism>
<dbReference type="EMBL" id="PNBA02000013">
    <property type="protein sequence ID" value="KAG6402397.1"/>
    <property type="molecule type" value="Genomic_DNA"/>
</dbReference>
<keyword evidence="4" id="KW-1185">Reference proteome</keyword>
<feature type="domain" description="F-box" evidence="1">
    <location>
        <begin position="7"/>
        <end position="40"/>
    </location>
</feature>
<dbReference type="Pfam" id="PF24758">
    <property type="entry name" value="LRR_At5g56370"/>
    <property type="match status" value="1"/>
</dbReference>
<sequence length="404" mass="46805">MGNEDRISNLPSDLLISIISRLTIQRATTTSILSTRWRYLYCYITDLYFPSHIPYVVTESDYSRVVQHVLDSHRGSRIKEFRLCMSKGLYFERWFEFAVSKKAEIIHLSGKHDIDYEALFLRLPNTNNGFECLKDLYLHKSRMTEQDLKLLLSNCIALESLKLDFPFKLDNVSIVGHTKLKHLSLTCLVADSIVIQDAISLVSLKLYVLIDRFSMQLSNTPKLTQLYFEEHFPLKLFDELLTRMPACMRNQLQIMHLSAKVCCISEMHQKLSWVDLVNIKRLELNLYSMGRSPGPNFLRNFFRLVRLVEACSSLDKLVITFRHWLSSHSEDMLETYVGSRCELSPKYLKISQYSGAPSQLAFTLYLIDNARSLKKVSVVARDEEALACARHDFQHIAFVSFSVM</sequence>
<dbReference type="AlphaFoldDB" id="A0A8X8WX14"/>
<comment type="caution">
    <text evidence="3">The sequence shown here is derived from an EMBL/GenBank/DDBJ whole genome shotgun (WGS) entry which is preliminary data.</text>
</comment>
<reference evidence="3" key="1">
    <citation type="submission" date="2018-01" db="EMBL/GenBank/DDBJ databases">
        <authorList>
            <person name="Mao J.F."/>
        </authorList>
    </citation>
    <scope>NUCLEOTIDE SEQUENCE</scope>
    <source>
        <strain evidence="3">Huo1</strain>
        <tissue evidence="3">Leaf</tissue>
    </source>
</reference>
<dbReference type="InterPro" id="IPR001810">
    <property type="entry name" value="F-box_dom"/>
</dbReference>
<dbReference type="Proteomes" id="UP000298416">
    <property type="component" value="Unassembled WGS sequence"/>
</dbReference>
<dbReference type="InterPro" id="IPR032675">
    <property type="entry name" value="LRR_dom_sf"/>
</dbReference>
<proteinExistence type="predicted"/>
<evidence type="ECO:0000259" key="1">
    <source>
        <dbReference type="Pfam" id="PF00646"/>
    </source>
</evidence>
<dbReference type="SUPFAM" id="SSF52047">
    <property type="entry name" value="RNI-like"/>
    <property type="match status" value="1"/>
</dbReference>
<dbReference type="InterPro" id="IPR036047">
    <property type="entry name" value="F-box-like_dom_sf"/>
</dbReference>
<evidence type="ECO:0000259" key="2">
    <source>
        <dbReference type="Pfam" id="PF24758"/>
    </source>
</evidence>
<evidence type="ECO:0000313" key="3">
    <source>
        <dbReference type="EMBL" id="KAG6402397.1"/>
    </source>
</evidence>
<dbReference type="InterPro" id="IPR053772">
    <property type="entry name" value="At1g61320/At1g61330-like"/>
</dbReference>
<reference evidence="3" key="2">
    <citation type="submission" date="2020-08" db="EMBL/GenBank/DDBJ databases">
        <title>Plant Genome Project.</title>
        <authorList>
            <person name="Zhang R.-G."/>
        </authorList>
    </citation>
    <scope>NUCLEOTIDE SEQUENCE</scope>
    <source>
        <strain evidence="3">Huo1</strain>
        <tissue evidence="3">Leaf</tissue>
    </source>
</reference>
<accession>A0A8X8WX14</accession>
<dbReference type="InterPro" id="IPR055411">
    <property type="entry name" value="LRR_FXL15/At3g58940/PEG3-like"/>
</dbReference>
<feature type="domain" description="F-box/LRR-repeat protein 15/At3g58940/PEG3-like LRR" evidence="2">
    <location>
        <begin position="126"/>
        <end position="225"/>
    </location>
</feature>
<dbReference type="Pfam" id="PF00646">
    <property type="entry name" value="F-box"/>
    <property type="match status" value="1"/>
</dbReference>
<dbReference type="SUPFAM" id="SSF81383">
    <property type="entry name" value="F-box domain"/>
    <property type="match status" value="1"/>
</dbReference>
<dbReference type="Gene3D" id="3.80.10.10">
    <property type="entry name" value="Ribonuclease Inhibitor"/>
    <property type="match status" value="1"/>
</dbReference>